<name>A0AAV4RE01_CAEEX</name>
<protein>
    <submittedName>
        <fullName evidence="1">Uncharacterized protein</fullName>
    </submittedName>
</protein>
<evidence type="ECO:0000313" key="2">
    <source>
        <dbReference type="Proteomes" id="UP001054945"/>
    </source>
</evidence>
<comment type="caution">
    <text evidence="1">The sequence shown here is derived from an EMBL/GenBank/DDBJ whole genome shotgun (WGS) entry which is preliminary data.</text>
</comment>
<dbReference type="EMBL" id="BPLR01007724">
    <property type="protein sequence ID" value="GIY19186.1"/>
    <property type="molecule type" value="Genomic_DNA"/>
</dbReference>
<evidence type="ECO:0000313" key="1">
    <source>
        <dbReference type="EMBL" id="GIY19186.1"/>
    </source>
</evidence>
<keyword evidence="2" id="KW-1185">Reference proteome</keyword>
<reference evidence="1 2" key="1">
    <citation type="submission" date="2021-06" db="EMBL/GenBank/DDBJ databases">
        <title>Caerostris extrusa draft genome.</title>
        <authorList>
            <person name="Kono N."/>
            <person name="Arakawa K."/>
        </authorList>
    </citation>
    <scope>NUCLEOTIDE SEQUENCE [LARGE SCALE GENOMIC DNA]</scope>
</reference>
<dbReference type="Proteomes" id="UP001054945">
    <property type="component" value="Unassembled WGS sequence"/>
</dbReference>
<dbReference type="AlphaFoldDB" id="A0AAV4RE01"/>
<gene>
    <name evidence="1" type="ORF">CEXT_486381</name>
</gene>
<accession>A0AAV4RE01</accession>
<sequence length="66" mass="7582">MQKKQQIKQWSYQNSRQISLQNCTAPPPEPMVQALQHPLGRRSQIRRGRLCNVRTASSPHSSVRDA</sequence>
<proteinExistence type="predicted"/>
<organism evidence="1 2">
    <name type="scientific">Caerostris extrusa</name>
    <name type="common">Bark spider</name>
    <name type="synonym">Caerostris bankana</name>
    <dbReference type="NCBI Taxonomy" id="172846"/>
    <lineage>
        <taxon>Eukaryota</taxon>
        <taxon>Metazoa</taxon>
        <taxon>Ecdysozoa</taxon>
        <taxon>Arthropoda</taxon>
        <taxon>Chelicerata</taxon>
        <taxon>Arachnida</taxon>
        <taxon>Araneae</taxon>
        <taxon>Araneomorphae</taxon>
        <taxon>Entelegynae</taxon>
        <taxon>Araneoidea</taxon>
        <taxon>Araneidae</taxon>
        <taxon>Caerostris</taxon>
    </lineage>
</organism>